<evidence type="ECO:0000313" key="3">
    <source>
        <dbReference type="EMBL" id="KAK4183203.1"/>
    </source>
</evidence>
<protein>
    <recommendedName>
        <fullName evidence="2">Oxidoreductase acuF-like C2H2 type zinc-finger domain-containing protein</fullName>
    </recommendedName>
</protein>
<feature type="region of interest" description="Disordered" evidence="1">
    <location>
        <begin position="147"/>
        <end position="171"/>
    </location>
</feature>
<dbReference type="AlphaFoldDB" id="A0AAN7ADI4"/>
<dbReference type="Pfam" id="PF26082">
    <property type="entry name" value="zf-C2H2_AcuF"/>
    <property type="match status" value="1"/>
</dbReference>
<dbReference type="InterPro" id="IPR058925">
    <property type="entry name" value="zf-C2H2_AcuF"/>
</dbReference>
<keyword evidence="4" id="KW-1185">Reference proteome</keyword>
<accession>A0AAN7ADI4</accession>
<evidence type="ECO:0000313" key="4">
    <source>
        <dbReference type="Proteomes" id="UP001302126"/>
    </source>
</evidence>
<gene>
    <name evidence="3" type="ORF">QBC35DRAFT_478389</name>
</gene>
<dbReference type="Proteomes" id="UP001302126">
    <property type="component" value="Unassembled WGS sequence"/>
</dbReference>
<feature type="domain" description="Oxidoreductase acuF-like C2H2 type zinc-finger" evidence="2">
    <location>
        <begin position="44"/>
        <end position="73"/>
    </location>
</feature>
<reference evidence="3" key="2">
    <citation type="submission" date="2023-05" db="EMBL/GenBank/DDBJ databases">
        <authorList>
            <consortium name="Lawrence Berkeley National Laboratory"/>
            <person name="Steindorff A."/>
            <person name="Hensen N."/>
            <person name="Bonometti L."/>
            <person name="Westerberg I."/>
            <person name="Brannstrom I.O."/>
            <person name="Guillou S."/>
            <person name="Cros-Aarteil S."/>
            <person name="Calhoun S."/>
            <person name="Haridas S."/>
            <person name="Kuo A."/>
            <person name="Mondo S."/>
            <person name="Pangilinan J."/>
            <person name="Riley R."/>
            <person name="Labutti K."/>
            <person name="Andreopoulos B."/>
            <person name="Lipzen A."/>
            <person name="Chen C."/>
            <person name="Yanf M."/>
            <person name="Daum C."/>
            <person name="Ng V."/>
            <person name="Clum A."/>
            <person name="Ohm R."/>
            <person name="Martin F."/>
            <person name="Silar P."/>
            <person name="Natvig D."/>
            <person name="Lalanne C."/>
            <person name="Gautier V."/>
            <person name="Ament-Velasquez S.L."/>
            <person name="Kruys A."/>
            <person name="Hutchinson M.I."/>
            <person name="Powell A.J."/>
            <person name="Barry K."/>
            <person name="Miller A.N."/>
            <person name="Grigoriev I.V."/>
            <person name="Debuchy R."/>
            <person name="Gladieux P."/>
            <person name="Thoren M.H."/>
            <person name="Johannesson H."/>
        </authorList>
    </citation>
    <scope>NUCLEOTIDE SEQUENCE</scope>
    <source>
        <strain evidence="3">PSN309</strain>
    </source>
</reference>
<name>A0AAN7ADI4_9PEZI</name>
<dbReference type="PANTHER" id="PTHR35391:SF7">
    <property type="entry name" value="C2H2-TYPE DOMAIN-CONTAINING PROTEIN"/>
    <property type="match status" value="1"/>
</dbReference>
<feature type="compositionally biased region" description="Basic and acidic residues" evidence="1">
    <location>
        <begin position="238"/>
        <end position="247"/>
    </location>
</feature>
<reference evidence="3" key="1">
    <citation type="journal article" date="2023" name="Mol. Phylogenet. Evol.">
        <title>Genome-scale phylogeny and comparative genomics of the fungal order Sordariales.</title>
        <authorList>
            <person name="Hensen N."/>
            <person name="Bonometti L."/>
            <person name="Westerberg I."/>
            <person name="Brannstrom I.O."/>
            <person name="Guillou S."/>
            <person name="Cros-Aarteil S."/>
            <person name="Calhoun S."/>
            <person name="Haridas S."/>
            <person name="Kuo A."/>
            <person name="Mondo S."/>
            <person name="Pangilinan J."/>
            <person name="Riley R."/>
            <person name="LaButti K."/>
            <person name="Andreopoulos B."/>
            <person name="Lipzen A."/>
            <person name="Chen C."/>
            <person name="Yan M."/>
            <person name="Daum C."/>
            <person name="Ng V."/>
            <person name="Clum A."/>
            <person name="Steindorff A."/>
            <person name="Ohm R.A."/>
            <person name="Martin F."/>
            <person name="Silar P."/>
            <person name="Natvig D.O."/>
            <person name="Lalanne C."/>
            <person name="Gautier V."/>
            <person name="Ament-Velasquez S.L."/>
            <person name="Kruys A."/>
            <person name="Hutchinson M.I."/>
            <person name="Powell A.J."/>
            <person name="Barry K."/>
            <person name="Miller A.N."/>
            <person name="Grigoriev I.V."/>
            <person name="Debuchy R."/>
            <person name="Gladieux P."/>
            <person name="Hiltunen Thoren M."/>
            <person name="Johannesson H."/>
        </authorList>
    </citation>
    <scope>NUCLEOTIDE SEQUENCE</scope>
    <source>
        <strain evidence="3">PSN309</strain>
    </source>
</reference>
<comment type="caution">
    <text evidence="3">The sequence shown here is derived from an EMBL/GenBank/DDBJ whole genome shotgun (WGS) entry which is preliminary data.</text>
</comment>
<dbReference type="EMBL" id="MU864568">
    <property type="protein sequence ID" value="KAK4183203.1"/>
    <property type="molecule type" value="Genomic_DNA"/>
</dbReference>
<feature type="region of interest" description="Disordered" evidence="1">
    <location>
        <begin position="221"/>
        <end position="247"/>
    </location>
</feature>
<dbReference type="PANTHER" id="PTHR35391">
    <property type="entry name" value="C2H2-TYPE DOMAIN-CONTAINING PROTEIN-RELATED"/>
    <property type="match status" value="1"/>
</dbReference>
<sequence length="247" mass="28169">MRESGRLAMMVDSLCIVASYETTQSAISKGKRRVPQIPEEGYDGDQFSCQVCHHQIVGITDRASWKKHVFNDLAPYTCIREGCHTSAQYESTASWIEHDTYQHTEEWKNRSCPFCGPGPLFDRNDKQNYYKHISRHLQDISLAALSPMSHDEDDESEDSETEPVNSTSDAILHGEKSVLAVSVPSVRGIACPFNKFDRKVFQTCRGSQFRSMADIRTHLSRRHSQSKVLSQVQEDPFQDPKRLRSSR</sequence>
<feature type="compositionally biased region" description="Acidic residues" evidence="1">
    <location>
        <begin position="151"/>
        <end position="161"/>
    </location>
</feature>
<organism evidence="3 4">
    <name type="scientific">Podospora australis</name>
    <dbReference type="NCBI Taxonomy" id="1536484"/>
    <lineage>
        <taxon>Eukaryota</taxon>
        <taxon>Fungi</taxon>
        <taxon>Dikarya</taxon>
        <taxon>Ascomycota</taxon>
        <taxon>Pezizomycotina</taxon>
        <taxon>Sordariomycetes</taxon>
        <taxon>Sordariomycetidae</taxon>
        <taxon>Sordariales</taxon>
        <taxon>Podosporaceae</taxon>
        <taxon>Podospora</taxon>
    </lineage>
</organism>
<proteinExistence type="predicted"/>
<evidence type="ECO:0000256" key="1">
    <source>
        <dbReference type="SAM" id="MobiDB-lite"/>
    </source>
</evidence>
<evidence type="ECO:0000259" key="2">
    <source>
        <dbReference type="Pfam" id="PF26082"/>
    </source>
</evidence>